<name>A0A7J0EPX7_9ERIC</name>
<organism evidence="1 2">
    <name type="scientific">Actinidia rufa</name>
    <dbReference type="NCBI Taxonomy" id="165716"/>
    <lineage>
        <taxon>Eukaryota</taxon>
        <taxon>Viridiplantae</taxon>
        <taxon>Streptophyta</taxon>
        <taxon>Embryophyta</taxon>
        <taxon>Tracheophyta</taxon>
        <taxon>Spermatophyta</taxon>
        <taxon>Magnoliopsida</taxon>
        <taxon>eudicotyledons</taxon>
        <taxon>Gunneridae</taxon>
        <taxon>Pentapetalae</taxon>
        <taxon>asterids</taxon>
        <taxon>Ericales</taxon>
        <taxon>Actinidiaceae</taxon>
        <taxon>Actinidia</taxon>
    </lineage>
</organism>
<dbReference type="Proteomes" id="UP000585474">
    <property type="component" value="Unassembled WGS sequence"/>
</dbReference>
<dbReference type="AlphaFoldDB" id="A0A7J0EPX7"/>
<keyword evidence="2" id="KW-1185">Reference proteome</keyword>
<gene>
    <name evidence="1" type="ORF">Acr_05g0012660</name>
</gene>
<dbReference type="EMBL" id="BJWL01000005">
    <property type="protein sequence ID" value="GFY87627.1"/>
    <property type="molecule type" value="Genomic_DNA"/>
</dbReference>
<evidence type="ECO:0000313" key="1">
    <source>
        <dbReference type="EMBL" id="GFY87627.1"/>
    </source>
</evidence>
<proteinExistence type="predicted"/>
<reference evidence="1 2" key="1">
    <citation type="submission" date="2019-07" db="EMBL/GenBank/DDBJ databases">
        <title>De Novo Assembly of kiwifruit Actinidia rufa.</title>
        <authorList>
            <person name="Sugita-Konishi S."/>
            <person name="Sato K."/>
            <person name="Mori E."/>
            <person name="Abe Y."/>
            <person name="Kisaki G."/>
            <person name="Hamano K."/>
            <person name="Suezawa K."/>
            <person name="Otani M."/>
            <person name="Fukuda T."/>
            <person name="Manabe T."/>
            <person name="Gomi K."/>
            <person name="Tabuchi M."/>
            <person name="Akimitsu K."/>
            <person name="Kataoka I."/>
        </authorList>
    </citation>
    <scope>NUCLEOTIDE SEQUENCE [LARGE SCALE GENOMIC DNA]</scope>
    <source>
        <strain evidence="2">cv. Fuchu</strain>
    </source>
</reference>
<evidence type="ECO:0008006" key="3">
    <source>
        <dbReference type="Google" id="ProtNLM"/>
    </source>
</evidence>
<evidence type="ECO:0000313" key="2">
    <source>
        <dbReference type="Proteomes" id="UP000585474"/>
    </source>
</evidence>
<protein>
    <recommendedName>
        <fullName evidence="3">S-adenosyl-L-methionine-dependent methyltransferases superfamily protein</fullName>
    </recommendedName>
</protein>
<sequence length="292" mass="32443">MVEKIPLGKSSPPISFLFLLSSTNLLTLLISTNFYSSCSLNPPPSAIAVTATAAATTTAPVIAASTTSDVPPEFLAFTSAQELPLGFNSNFDSDRIFPPVGQPCTLFPDELHRYMSYMVNGSCPDDELLAQKLLLKGCEQLPHRCCRPAAPPEYVEPYPLPACLWSTPSDSSVIWTAYTCKNCTSRQLPRRGLMIAKTVLTSKEERRLDGQDRTLVADLTFPLTKVLRPGGLFWLERFFCVGEQLEEVYTPLINSIGFKKVKWEVGRKLDRGPEIREMYLSALLEKPLKSSW</sequence>
<dbReference type="InterPro" id="IPR053223">
    <property type="entry name" value="Prob_Methyltransferase"/>
</dbReference>
<dbReference type="PANTHER" id="PTHR44067:SF7">
    <property type="entry name" value="METHYLTRANSFERASE TYPE 11 DOMAIN-CONTAINING PROTEIN"/>
    <property type="match status" value="1"/>
</dbReference>
<dbReference type="OrthoDB" id="10404426at2759"/>
<comment type="caution">
    <text evidence="1">The sequence shown here is derived from an EMBL/GenBank/DDBJ whole genome shotgun (WGS) entry which is preliminary data.</text>
</comment>
<accession>A0A7J0EPX7</accession>
<dbReference type="PANTHER" id="PTHR44067">
    <property type="entry name" value="S-ADENOSYL-L-METHIONINE-DEPENDENT METHYLTRANSFERASE SUPERFAMILY PROTEIN-RELATED"/>
    <property type="match status" value="1"/>
</dbReference>